<evidence type="ECO:0000313" key="1">
    <source>
        <dbReference type="EMBL" id="MEW9502338.1"/>
    </source>
</evidence>
<accession>A0ABV3Q4S2</accession>
<proteinExistence type="predicted"/>
<dbReference type="RefSeq" id="WP_367779831.1">
    <property type="nucleotide sequence ID" value="NZ_JBFMIA010000009.1"/>
</dbReference>
<reference evidence="1 2" key="1">
    <citation type="journal article" date="1979" name="Int. J. Syst. Evol. Microbiol.">
        <title>Bacillus globisporus subsp. marinus subsp. nov.</title>
        <authorList>
            <person name="Liu H."/>
        </authorList>
    </citation>
    <scope>NUCLEOTIDE SEQUENCE [LARGE SCALE GENOMIC DNA]</scope>
    <source>
        <strain evidence="1 2">DSM 1297</strain>
    </source>
</reference>
<organism evidence="1 2">
    <name type="scientific">Jeotgalibacillus marinus</name>
    <dbReference type="NCBI Taxonomy" id="86667"/>
    <lineage>
        <taxon>Bacteria</taxon>
        <taxon>Bacillati</taxon>
        <taxon>Bacillota</taxon>
        <taxon>Bacilli</taxon>
        <taxon>Bacillales</taxon>
        <taxon>Caryophanaceae</taxon>
        <taxon>Jeotgalibacillus</taxon>
    </lineage>
</organism>
<comment type="caution">
    <text evidence="1">The sequence shown here is derived from an EMBL/GenBank/DDBJ whole genome shotgun (WGS) entry which is preliminary data.</text>
</comment>
<protein>
    <submittedName>
        <fullName evidence="1">Uncharacterized protein</fullName>
    </submittedName>
</protein>
<dbReference type="EMBL" id="JBFMIA010000009">
    <property type="protein sequence ID" value="MEW9502338.1"/>
    <property type="molecule type" value="Genomic_DNA"/>
</dbReference>
<dbReference type="Proteomes" id="UP001556040">
    <property type="component" value="Unassembled WGS sequence"/>
</dbReference>
<gene>
    <name evidence="1" type="ORF">AB1471_11080</name>
</gene>
<sequence length="53" mass="5783">MDSLIVLNNLPDPNTAYVRQVLKNSGSTSVLTIDTSRESYIYMAASTGEDCEV</sequence>
<name>A0ABV3Q4S2_9BACL</name>
<evidence type="ECO:0000313" key="2">
    <source>
        <dbReference type="Proteomes" id="UP001556040"/>
    </source>
</evidence>
<keyword evidence="2" id="KW-1185">Reference proteome</keyword>